<evidence type="ECO:0000256" key="2">
    <source>
        <dbReference type="SAM" id="SignalP"/>
    </source>
</evidence>
<comment type="caution">
    <text evidence="3">The sequence shown here is derived from an EMBL/GenBank/DDBJ whole genome shotgun (WGS) entry which is preliminary data.</text>
</comment>
<dbReference type="EMBL" id="CAJNOC010000283">
    <property type="protein sequence ID" value="CAF0738606.1"/>
    <property type="molecule type" value="Genomic_DNA"/>
</dbReference>
<protein>
    <submittedName>
        <fullName evidence="3">Uncharacterized protein</fullName>
    </submittedName>
</protein>
<sequence>MNKFGIILVVLVIASVLLQNEAREIKKGNTRPAHTGADHPHHSGSHASGAPHEHQSRHSIQQREAEDLQEPVRQKVIQKNHKPTIHRPSTPAL</sequence>
<dbReference type="Proteomes" id="UP000663879">
    <property type="component" value="Unassembled WGS sequence"/>
</dbReference>
<feature type="compositionally biased region" description="Basic residues" evidence="1">
    <location>
        <begin position="76"/>
        <end position="85"/>
    </location>
</feature>
<accession>A0A813NGZ9</accession>
<organism evidence="3 4">
    <name type="scientific">Brachionus calyciflorus</name>
    <dbReference type="NCBI Taxonomy" id="104777"/>
    <lineage>
        <taxon>Eukaryota</taxon>
        <taxon>Metazoa</taxon>
        <taxon>Spiralia</taxon>
        <taxon>Gnathifera</taxon>
        <taxon>Rotifera</taxon>
        <taxon>Eurotatoria</taxon>
        <taxon>Monogononta</taxon>
        <taxon>Pseudotrocha</taxon>
        <taxon>Ploima</taxon>
        <taxon>Brachionidae</taxon>
        <taxon>Brachionus</taxon>
    </lineage>
</organism>
<feature type="region of interest" description="Disordered" evidence="1">
    <location>
        <begin position="27"/>
        <end position="93"/>
    </location>
</feature>
<proteinExistence type="predicted"/>
<dbReference type="AlphaFoldDB" id="A0A813NGZ9"/>
<evidence type="ECO:0000313" key="4">
    <source>
        <dbReference type="Proteomes" id="UP000663879"/>
    </source>
</evidence>
<evidence type="ECO:0000313" key="3">
    <source>
        <dbReference type="EMBL" id="CAF0738606.1"/>
    </source>
</evidence>
<gene>
    <name evidence="3" type="ORF">OXX778_LOCUS3265</name>
</gene>
<keyword evidence="4" id="KW-1185">Reference proteome</keyword>
<reference evidence="3" key="1">
    <citation type="submission" date="2021-02" db="EMBL/GenBank/DDBJ databases">
        <authorList>
            <person name="Nowell W R."/>
        </authorList>
    </citation>
    <scope>NUCLEOTIDE SEQUENCE</scope>
    <source>
        <strain evidence="3">Ploen Becks lab</strain>
    </source>
</reference>
<keyword evidence="2" id="KW-0732">Signal</keyword>
<feature type="chain" id="PRO_5032794933" evidence="2">
    <location>
        <begin position="23"/>
        <end position="93"/>
    </location>
</feature>
<evidence type="ECO:0000256" key="1">
    <source>
        <dbReference type="SAM" id="MobiDB-lite"/>
    </source>
</evidence>
<feature type="compositionally biased region" description="Basic and acidic residues" evidence="1">
    <location>
        <begin position="51"/>
        <end position="73"/>
    </location>
</feature>
<feature type="signal peptide" evidence="2">
    <location>
        <begin position="1"/>
        <end position="22"/>
    </location>
</feature>
<name>A0A813NGZ9_9BILA</name>